<dbReference type="AlphaFoldDB" id="A0A834Z1M1"/>
<evidence type="ECO:0000313" key="3">
    <source>
        <dbReference type="Proteomes" id="UP000655225"/>
    </source>
</evidence>
<sequence>MTETVTEMHQTANAMVSEVTKMIAWKIQDQAGVSSAAMATGENTGHGEHKLDRGVKERAVSQLISETMSPKKVPDDMGAESSTTLTCNSPIYRISTNQRNEEDKSRFHSLNFSEMMKEGKPDLSKARANRRFTFENPVRRPNGDRVKLKCIYCGKVFSGGGIHRIKEHLAGQKGNAASCLRVQPDVQRLMQQSLDGVVVKKKKKQKIVEEITNLSPVPSEIDSFAAQNEVNTGFQLVAVPNTLELSSSLLAKTDEGITNQSLDRRKRGRVRNSSPLLVAPDPISNITLGSTRVNTQVHMAIGRFLYDVGAPLDAVNSIYFQPMIDAIASEGPGLVAPSYHDLRGWILKNSVEEAMVTSQEWMDCPYSKKPGGLAMIKFISSQSECSNSFWSSCSLIIRLMDPLLRVLRMVSSEKRPAMAYIYAGIYRAKEAIKKELVKKKDCVVYWKIIDHRWDRKLHCPLHAAGFYLNPKFFYSIEGDVHNEISSGMLDCIERLVPDIKIQDKIIKELNAYKNAVGDFGRKMAIRARDTLLPVGRQEEAILRASFIQVADMREGEGGDRGRKDFFLSPHYNASILDSHSADSFKMLIFEDEWWSTYGGGCPNLARLATRILSQTCSAIVCKHNHIPLEKIQYTRNCLEHQRLNDLVVVQYNLRLRHILGKNKELDPLDPISFDIINTVEDWVTEKDVLMGEFGSSDWMALDQPVSNTMLLGSSNDEAEGFDTGFEDDEIYNGIKDEEEENVEGQ</sequence>
<dbReference type="Proteomes" id="UP000655225">
    <property type="component" value="Unassembled WGS sequence"/>
</dbReference>
<dbReference type="InterPro" id="IPR012337">
    <property type="entry name" value="RNaseH-like_sf"/>
</dbReference>
<keyword evidence="3" id="KW-1185">Reference proteome</keyword>
<reference evidence="2 3" key="1">
    <citation type="submission" date="2020-04" db="EMBL/GenBank/DDBJ databases">
        <title>Plant Genome Project.</title>
        <authorList>
            <person name="Zhang R.-G."/>
        </authorList>
    </citation>
    <scope>NUCLEOTIDE SEQUENCE [LARGE SCALE GENOMIC DNA]</scope>
    <source>
        <strain evidence="2">YNK0</strain>
        <tissue evidence="2">Leaf</tissue>
    </source>
</reference>
<dbReference type="GO" id="GO:0046983">
    <property type="term" value="F:protein dimerization activity"/>
    <property type="evidence" value="ECO:0007669"/>
    <property type="project" value="InterPro"/>
</dbReference>
<dbReference type="PANTHER" id="PTHR32166:SF88">
    <property type="entry name" value="HAT TRANSPOSON SUPERFAMILY"/>
    <property type="match status" value="1"/>
</dbReference>
<evidence type="ECO:0000313" key="2">
    <source>
        <dbReference type="EMBL" id="KAF8395152.1"/>
    </source>
</evidence>
<dbReference type="PANTHER" id="PTHR32166">
    <property type="entry name" value="OSJNBA0013A04.12 PROTEIN"/>
    <property type="match status" value="1"/>
</dbReference>
<dbReference type="OrthoDB" id="645489at2759"/>
<dbReference type="SUPFAM" id="SSF53098">
    <property type="entry name" value="Ribonuclease H-like"/>
    <property type="match status" value="1"/>
</dbReference>
<gene>
    <name evidence="2" type="ORF">HHK36_019093</name>
</gene>
<evidence type="ECO:0000259" key="1">
    <source>
        <dbReference type="Pfam" id="PF05699"/>
    </source>
</evidence>
<comment type="caution">
    <text evidence="2">The sequence shown here is derived from an EMBL/GenBank/DDBJ whole genome shotgun (WGS) entry which is preliminary data.</text>
</comment>
<proteinExistence type="predicted"/>
<feature type="domain" description="HAT C-terminal dimerisation" evidence="1">
    <location>
        <begin position="592"/>
        <end position="653"/>
    </location>
</feature>
<accession>A0A834Z1M1</accession>
<dbReference type="Pfam" id="PF05699">
    <property type="entry name" value="Dimer_Tnp_hAT"/>
    <property type="match status" value="1"/>
</dbReference>
<dbReference type="EMBL" id="JABCRI010000013">
    <property type="protein sequence ID" value="KAF8395152.1"/>
    <property type="molecule type" value="Genomic_DNA"/>
</dbReference>
<organism evidence="2 3">
    <name type="scientific">Tetracentron sinense</name>
    <name type="common">Spur-leaf</name>
    <dbReference type="NCBI Taxonomy" id="13715"/>
    <lineage>
        <taxon>Eukaryota</taxon>
        <taxon>Viridiplantae</taxon>
        <taxon>Streptophyta</taxon>
        <taxon>Embryophyta</taxon>
        <taxon>Tracheophyta</taxon>
        <taxon>Spermatophyta</taxon>
        <taxon>Magnoliopsida</taxon>
        <taxon>Trochodendrales</taxon>
        <taxon>Trochodendraceae</taxon>
        <taxon>Tetracentron</taxon>
    </lineage>
</organism>
<name>A0A834Z1M1_TETSI</name>
<dbReference type="InterPro" id="IPR008906">
    <property type="entry name" value="HATC_C_dom"/>
</dbReference>
<protein>
    <recommendedName>
        <fullName evidence="1">HAT C-terminal dimerisation domain-containing protein</fullName>
    </recommendedName>
</protein>